<dbReference type="SMART" id="SM01199">
    <property type="entry name" value="FDF"/>
    <property type="match status" value="1"/>
</dbReference>
<dbReference type="AlphaFoldDB" id="A0A915D0Y6"/>
<protein>
    <submittedName>
        <fullName evidence="6">FFD box profile domain-containing protein</fullName>
    </submittedName>
</protein>
<dbReference type="GO" id="GO:0033962">
    <property type="term" value="P:P-body assembly"/>
    <property type="evidence" value="ECO:0007669"/>
    <property type="project" value="TreeGrafter"/>
</dbReference>
<evidence type="ECO:0000259" key="4">
    <source>
        <dbReference type="PROSITE" id="PS51513"/>
    </source>
</evidence>
<sequence length="356" mass="39506">MAQKTPYIGSKISLLSKLDIRYEGVLYTVNSTEKTISLSKVRSFGTEDRPSEQPVPSNDDVFEFVVFKAADIKELMVCETPKITSALRGGLPNDPAIVSFSATPAFSPRTSGVSTPYSGNQRRSRLPNSGFRLPHSISHLFRGPFCQNHGYHGGTEMNQSFSRAADGLTDMEKDEFGRSSPNRLKFESDYDFEAANVKFQGLSLQEEGDDIKAGGEVEPKPAAETGEENSKANEGLDVSAFYDKKVSFFDRISSQSEEKEKNENYRADWKKLRKTDEQTFGHSAVRLLACRRAAGRNGGVHFYGQSFGRTAGGQFPSHRFAGGGRFIPHPAYSFPHHYISRVPLDLNVMGSRLRGY</sequence>
<feature type="region of interest" description="Disordered" evidence="3">
    <location>
        <begin position="109"/>
        <end position="128"/>
    </location>
</feature>
<dbReference type="Pfam" id="PF12701">
    <property type="entry name" value="LSM14"/>
    <property type="match status" value="1"/>
</dbReference>
<dbReference type="PANTHER" id="PTHR13586:SF0">
    <property type="entry name" value="TRAILER HITCH, ISOFORM H"/>
    <property type="match status" value="1"/>
</dbReference>
<feature type="short sequence motif" description="FFD box" evidence="2">
    <location>
        <begin position="240"/>
        <end position="256"/>
    </location>
</feature>
<evidence type="ECO:0000313" key="6">
    <source>
        <dbReference type="WBParaSite" id="jg14761.2"/>
    </source>
</evidence>
<evidence type="ECO:0000256" key="1">
    <source>
        <dbReference type="ARBA" id="ARBA00010415"/>
    </source>
</evidence>
<dbReference type="WBParaSite" id="jg14761.2">
    <property type="protein sequence ID" value="jg14761.2"/>
    <property type="gene ID" value="jg14761"/>
</dbReference>
<dbReference type="Pfam" id="PF09532">
    <property type="entry name" value="FDF"/>
    <property type="match status" value="1"/>
</dbReference>
<evidence type="ECO:0000256" key="3">
    <source>
        <dbReference type="SAM" id="MobiDB-lite"/>
    </source>
</evidence>
<evidence type="ECO:0000256" key="2">
    <source>
        <dbReference type="PROSITE-ProRule" id="PRU00846"/>
    </source>
</evidence>
<keyword evidence="5" id="KW-1185">Reference proteome</keyword>
<proteinExistence type="inferred from homology"/>
<feature type="compositionally biased region" description="Basic and acidic residues" evidence="3">
    <location>
        <begin position="210"/>
        <end position="221"/>
    </location>
</feature>
<dbReference type="SUPFAM" id="SSF50182">
    <property type="entry name" value="Sm-like ribonucleoproteins"/>
    <property type="match status" value="1"/>
</dbReference>
<dbReference type="GO" id="GO:0000932">
    <property type="term" value="C:P-body"/>
    <property type="evidence" value="ECO:0007669"/>
    <property type="project" value="TreeGrafter"/>
</dbReference>
<feature type="domain" description="FFD box profile" evidence="4">
    <location>
        <begin position="240"/>
        <end position="256"/>
    </location>
</feature>
<feature type="region of interest" description="Disordered" evidence="3">
    <location>
        <begin position="207"/>
        <end position="234"/>
    </location>
</feature>
<dbReference type="InterPro" id="IPR019050">
    <property type="entry name" value="FDF_dom"/>
</dbReference>
<dbReference type="InterPro" id="IPR025761">
    <property type="entry name" value="FFD_box"/>
</dbReference>
<accession>A0A915D0Y6</accession>
<dbReference type="GO" id="GO:0003729">
    <property type="term" value="F:mRNA binding"/>
    <property type="evidence" value="ECO:0007669"/>
    <property type="project" value="TreeGrafter"/>
</dbReference>
<dbReference type="PANTHER" id="PTHR13586">
    <property type="entry name" value="SCD6 PROTEIN-RELATED"/>
    <property type="match status" value="1"/>
</dbReference>
<reference evidence="6" key="1">
    <citation type="submission" date="2022-11" db="UniProtKB">
        <authorList>
            <consortium name="WormBaseParasite"/>
        </authorList>
    </citation>
    <scope>IDENTIFICATION</scope>
</reference>
<dbReference type="InterPro" id="IPR025609">
    <property type="entry name" value="Lsm14-like_N"/>
</dbReference>
<dbReference type="Gene3D" id="2.30.30.100">
    <property type="match status" value="1"/>
</dbReference>
<organism evidence="5 6">
    <name type="scientific">Ditylenchus dipsaci</name>
    <dbReference type="NCBI Taxonomy" id="166011"/>
    <lineage>
        <taxon>Eukaryota</taxon>
        <taxon>Metazoa</taxon>
        <taxon>Ecdysozoa</taxon>
        <taxon>Nematoda</taxon>
        <taxon>Chromadorea</taxon>
        <taxon>Rhabditida</taxon>
        <taxon>Tylenchina</taxon>
        <taxon>Tylenchomorpha</taxon>
        <taxon>Sphaerularioidea</taxon>
        <taxon>Anguinidae</taxon>
        <taxon>Anguininae</taxon>
        <taxon>Ditylenchus</taxon>
    </lineage>
</organism>
<comment type="similarity">
    <text evidence="1">Belongs to the LSM14 family.</text>
</comment>
<feature type="compositionally biased region" description="Polar residues" evidence="3">
    <location>
        <begin position="109"/>
        <end position="121"/>
    </location>
</feature>
<dbReference type="SMART" id="SM01271">
    <property type="entry name" value="LSM14"/>
    <property type="match status" value="1"/>
</dbReference>
<name>A0A915D0Y6_9BILA</name>
<dbReference type="Proteomes" id="UP000887574">
    <property type="component" value="Unplaced"/>
</dbReference>
<dbReference type="PROSITE" id="PS51513">
    <property type="entry name" value="FFD"/>
    <property type="match status" value="1"/>
</dbReference>
<evidence type="ECO:0000313" key="5">
    <source>
        <dbReference type="Proteomes" id="UP000887574"/>
    </source>
</evidence>
<dbReference type="CDD" id="cd01736">
    <property type="entry name" value="LSm14_N"/>
    <property type="match status" value="1"/>
</dbReference>
<dbReference type="GO" id="GO:0034063">
    <property type="term" value="P:stress granule assembly"/>
    <property type="evidence" value="ECO:0007669"/>
    <property type="project" value="TreeGrafter"/>
</dbReference>
<dbReference type="InterPro" id="IPR010920">
    <property type="entry name" value="LSM_dom_sf"/>
</dbReference>